<gene>
    <name evidence="2" type="ORF">KHLLAP_LOCUS2945</name>
</gene>
<feature type="domain" description="SET" evidence="1">
    <location>
        <begin position="46"/>
        <end position="90"/>
    </location>
</feature>
<dbReference type="Gene3D" id="2.170.270.10">
    <property type="entry name" value="SET domain"/>
    <property type="match status" value="1"/>
</dbReference>
<evidence type="ECO:0000313" key="2">
    <source>
        <dbReference type="EMBL" id="CAJ2502477.1"/>
    </source>
</evidence>
<protein>
    <submittedName>
        <fullName evidence="2">Uu.00g098710.m01.CDS01</fullName>
    </submittedName>
</protein>
<dbReference type="SUPFAM" id="SSF82199">
    <property type="entry name" value="SET domain"/>
    <property type="match status" value="1"/>
</dbReference>
<accession>A0AAI8VD69</accession>
<comment type="caution">
    <text evidence="2">The sequence shown here is derived from an EMBL/GenBank/DDBJ whole genome shotgun (WGS) entry which is preliminary data.</text>
</comment>
<name>A0AAI8VD69_9PEZI</name>
<dbReference type="EMBL" id="CAUWAG010000004">
    <property type="protein sequence ID" value="CAJ2502477.1"/>
    <property type="molecule type" value="Genomic_DNA"/>
</dbReference>
<evidence type="ECO:0000313" key="3">
    <source>
        <dbReference type="Proteomes" id="UP001295740"/>
    </source>
</evidence>
<dbReference type="InterPro" id="IPR046341">
    <property type="entry name" value="SET_dom_sf"/>
</dbReference>
<dbReference type="AlphaFoldDB" id="A0AAI8VD69"/>
<evidence type="ECO:0000259" key="1">
    <source>
        <dbReference type="Pfam" id="PF00856"/>
    </source>
</evidence>
<dbReference type="Proteomes" id="UP001295740">
    <property type="component" value="Unassembled WGS sequence"/>
</dbReference>
<reference evidence="2" key="1">
    <citation type="submission" date="2023-10" db="EMBL/GenBank/DDBJ databases">
        <authorList>
            <person name="Hackl T."/>
        </authorList>
    </citation>
    <scope>NUCLEOTIDE SEQUENCE</scope>
</reference>
<organism evidence="2 3">
    <name type="scientific">Anthostomella pinea</name>
    <dbReference type="NCBI Taxonomy" id="933095"/>
    <lineage>
        <taxon>Eukaryota</taxon>
        <taxon>Fungi</taxon>
        <taxon>Dikarya</taxon>
        <taxon>Ascomycota</taxon>
        <taxon>Pezizomycotina</taxon>
        <taxon>Sordariomycetes</taxon>
        <taxon>Xylariomycetidae</taxon>
        <taxon>Xylariales</taxon>
        <taxon>Xylariaceae</taxon>
        <taxon>Anthostomella</taxon>
    </lineage>
</organism>
<dbReference type="InterPro" id="IPR001214">
    <property type="entry name" value="SET_dom"/>
</dbReference>
<keyword evidence="3" id="KW-1185">Reference proteome</keyword>
<sequence length="110" mass="11976">MLAGPVDTVHFMEAGEARDELQQSNHGLHSIIGYNTIVGAGTGGAICVVGPFLNHSCNPNAYLYWNELLEVMTLHALTPIACREGITIDYLDDQSTYPTADQRNATLKEN</sequence>
<dbReference type="Pfam" id="PF00856">
    <property type="entry name" value="SET"/>
    <property type="match status" value="1"/>
</dbReference>
<proteinExistence type="predicted"/>